<evidence type="ECO:0000256" key="1">
    <source>
        <dbReference type="SAM" id="Phobius"/>
    </source>
</evidence>
<protein>
    <recommendedName>
        <fullName evidence="4">Multicomponent Na+:H+ antiporter subunit E</fullName>
    </recommendedName>
</protein>
<evidence type="ECO:0008006" key="4">
    <source>
        <dbReference type="Google" id="ProtNLM"/>
    </source>
</evidence>
<comment type="caution">
    <text evidence="2">The sequence shown here is derived from an EMBL/GenBank/DDBJ whole genome shotgun (WGS) entry which is preliminary data.</text>
</comment>
<dbReference type="RefSeq" id="WP_344685300.1">
    <property type="nucleotide sequence ID" value="NZ_BAAAVT010000022.1"/>
</dbReference>
<dbReference type="EMBL" id="BAAAVT010000022">
    <property type="protein sequence ID" value="GAA3074457.1"/>
    <property type="molecule type" value="Genomic_DNA"/>
</dbReference>
<gene>
    <name evidence="2" type="ORF">GCM10010529_27890</name>
</gene>
<dbReference type="Proteomes" id="UP001500236">
    <property type="component" value="Unassembled WGS sequence"/>
</dbReference>
<name>A0ABP6M5S2_9MICC</name>
<sequence length="176" mass="18895">MIVRWVSAALLRGLVVGLLWTGLTQAAPEKLVYGAVAVVVGVGVSLWLLPPRPAVAGGGLPRRAAAVMRLGAWFFRQMVVGGVDVSLRALGPRSAVRPAVVRAPLRLPPGARREIALLLMNLMPGALVQAVITGEDEDREGSGHHHGWVEIHTVAESLRPEELWDRLVELTGALHR</sequence>
<organism evidence="2 3">
    <name type="scientific">Nesterenkonia aethiopica</name>
    <dbReference type="NCBI Taxonomy" id="269144"/>
    <lineage>
        <taxon>Bacteria</taxon>
        <taxon>Bacillati</taxon>
        <taxon>Actinomycetota</taxon>
        <taxon>Actinomycetes</taxon>
        <taxon>Micrococcales</taxon>
        <taxon>Micrococcaceae</taxon>
        <taxon>Nesterenkonia</taxon>
    </lineage>
</organism>
<keyword evidence="1" id="KW-0812">Transmembrane</keyword>
<keyword evidence="3" id="KW-1185">Reference proteome</keyword>
<feature type="transmembrane region" description="Helical" evidence="1">
    <location>
        <begin position="31"/>
        <end position="49"/>
    </location>
</feature>
<keyword evidence="1" id="KW-1133">Transmembrane helix</keyword>
<proteinExistence type="predicted"/>
<accession>A0ABP6M5S2</accession>
<evidence type="ECO:0000313" key="2">
    <source>
        <dbReference type="EMBL" id="GAA3074457.1"/>
    </source>
</evidence>
<evidence type="ECO:0000313" key="3">
    <source>
        <dbReference type="Proteomes" id="UP001500236"/>
    </source>
</evidence>
<dbReference type="InterPro" id="IPR002758">
    <property type="entry name" value="Cation_antiport_E"/>
</dbReference>
<keyword evidence="1" id="KW-0472">Membrane</keyword>
<reference evidence="3" key="1">
    <citation type="journal article" date="2019" name="Int. J. Syst. Evol. Microbiol.">
        <title>The Global Catalogue of Microorganisms (GCM) 10K type strain sequencing project: providing services to taxonomists for standard genome sequencing and annotation.</title>
        <authorList>
            <consortium name="The Broad Institute Genomics Platform"/>
            <consortium name="The Broad Institute Genome Sequencing Center for Infectious Disease"/>
            <person name="Wu L."/>
            <person name="Ma J."/>
        </authorList>
    </citation>
    <scope>NUCLEOTIDE SEQUENCE [LARGE SCALE GENOMIC DNA]</scope>
    <source>
        <strain evidence="3">JCM 14309</strain>
    </source>
</reference>
<dbReference type="Pfam" id="PF01899">
    <property type="entry name" value="MNHE"/>
    <property type="match status" value="1"/>
</dbReference>